<name>A0AAV9X9W2_9PEZI</name>
<sequence>MEVRTASADRSIWRDLPEDIFRTHLVLLEERTNAVPAETQVFPLPPDVNDGHRRLISIRDEQRLADSFAFLAAVEQGAQSVAAVCLEERTADDSFALTVRFAAVDAIHESLRQSLSVIRQLLADAATATSAASVTTATIAVGNEEHDNYGENLFRSLIRLHHRRLLARLRSSKWEKPKYLSRTHKKPLWQDFTNLIHRVQFLYTKKEKESRLAVETSIASLANLYEQFEDTPLESEYETLSELVRASYKLCTSQHIRTFACRLGEIGPTPQIRSAVKTLRQVEKIAAYERLARTLVQATRQYSNHFRHLEFAYLSPYASVSTSIGYETWAKTCHVHAEIQLIVFYDSRSANPQNYSLPPRVIGTSKYLCHLCYLFMKIHGHYPPPNTHGRLYDQWTVPDLREFDDPLIEKYRRTLKKIDEVITLQTTEAPLWRLEPMTSRENLLDSTEDP</sequence>
<dbReference type="InterPro" id="IPR027796">
    <property type="entry name" value="OTT_1508_deam-like"/>
</dbReference>
<gene>
    <name evidence="1" type="ORF">TWF694_011265</name>
</gene>
<reference evidence="1 2" key="1">
    <citation type="submission" date="2019-10" db="EMBL/GenBank/DDBJ databases">
        <authorList>
            <person name="Palmer J.M."/>
        </authorList>
    </citation>
    <scope>NUCLEOTIDE SEQUENCE [LARGE SCALE GENOMIC DNA]</scope>
    <source>
        <strain evidence="1 2">TWF694</strain>
    </source>
</reference>
<dbReference type="AlphaFoldDB" id="A0AAV9X9W2"/>
<dbReference type="Pfam" id="PF14441">
    <property type="entry name" value="OTT_1508_deam"/>
    <property type="match status" value="1"/>
</dbReference>
<dbReference type="EMBL" id="JAVHJO010000008">
    <property type="protein sequence ID" value="KAK6538386.1"/>
    <property type="molecule type" value="Genomic_DNA"/>
</dbReference>
<evidence type="ECO:0000313" key="2">
    <source>
        <dbReference type="Proteomes" id="UP001365542"/>
    </source>
</evidence>
<comment type="caution">
    <text evidence="1">The sequence shown here is derived from an EMBL/GenBank/DDBJ whole genome shotgun (WGS) entry which is preliminary data.</text>
</comment>
<protein>
    <submittedName>
        <fullName evidence="1">Uncharacterized protein</fullName>
    </submittedName>
</protein>
<evidence type="ECO:0000313" key="1">
    <source>
        <dbReference type="EMBL" id="KAK6538386.1"/>
    </source>
</evidence>
<accession>A0AAV9X9W2</accession>
<keyword evidence="2" id="KW-1185">Reference proteome</keyword>
<organism evidence="1 2">
    <name type="scientific">Orbilia ellipsospora</name>
    <dbReference type="NCBI Taxonomy" id="2528407"/>
    <lineage>
        <taxon>Eukaryota</taxon>
        <taxon>Fungi</taxon>
        <taxon>Dikarya</taxon>
        <taxon>Ascomycota</taxon>
        <taxon>Pezizomycotina</taxon>
        <taxon>Orbiliomycetes</taxon>
        <taxon>Orbiliales</taxon>
        <taxon>Orbiliaceae</taxon>
        <taxon>Orbilia</taxon>
    </lineage>
</organism>
<proteinExistence type="predicted"/>
<dbReference type="Proteomes" id="UP001365542">
    <property type="component" value="Unassembled WGS sequence"/>
</dbReference>